<evidence type="ECO:0000256" key="1">
    <source>
        <dbReference type="SAM" id="MobiDB-lite"/>
    </source>
</evidence>
<feature type="region of interest" description="Disordered" evidence="1">
    <location>
        <begin position="48"/>
        <end position="106"/>
    </location>
</feature>
<gene>
    <name evidence="2" type="ORF">SPHA_25964</name>
</gene>
<feature type="region of interest" description="Disordered" evidence="1">
    <location>
        <begin position="1"/>
        <end position="25"/>
    </location>
</feature>
<organism evidence="2 3">
    <name type="scientific">Acanthosepion pharaonis</name>
    <name type="common">Pharaoh cuttlefish</name>
    <name type="synonym">Sepia pharaonis</name>
    <dbReference type="NCBI Taxonomy" id="158019"/>
    <lineage>
        <taxon>Eukaryota</taxon>
        <taxon>Metazoa</taxon>
        <taxon>Spiralia</taxon>
        <taxon>Lophotrochozoa</taxon>
        <taxon>Mollusca</taxon>
        <taxon>Cephalopoda</taxon>
        <taxon>Coleoidea</taxon>
        <taxon>Decapodiformes</taxon>
        <taxon>Sepiida</taxon>
        <taxon>Sepiina</taxon>
        <taxon>Sepiidae</taxon>
        <taxon>Acanthosepion</taxon>
    </lineage>
</organism>
<name>A0A812BZX5_ACAPH</name>
<reference evidence="2" key="1">
    <citation type="submission" date="2021-01" db="EMBL/GenBank/DDBJ databases">
        <authorList>
            <person name="Li R."/>
            <person name="Bekaert M."/>
        </authorList>
    </citation>
    <scope>NUCLEOTIDE SEQUENCE</scope>
    <source>
        <strain evidence="2">Farmed</strain>
    </source>
</reference>
<proteinExistence type="predicted"/>
<keyword evidence="3" id="KW-1185">Reference proteome</keyword>
<dbReference type="Proteomes" id="UP000597762">
    <property type="component" value="Unassembled WGS sequence"/>
</dbReference>
<comment type="caution">
    <text evidence="2">The sequence shown here is derived from an EMBL/GenBank/DDBJ whole genome shotgun (WGS) entry which is preliminary data.</text>
</comment>
<dbReference type="AlphaFoldDB" id="A0A812BZX5"/>
<evidence type="ECO:0000313" key="2">
    <source>
        <dbReference type="EMBL" id="CAE1248040.1"/>
    </source>
</evidence>
<protein>
    <submittedName>
        <fullName evidence="2">Uncharacterized protein</fullName>
    </submittedName>
</protein>
<sequence length="234" mass="25475">MLCTFRDNASRSSDTSEIVRRPSDVAHSTGWDVLETCGRRVRLIARRHESTQRNSNGGGHHSDLQGQKFVTASRGGGGRGQVLRGTTNNIRSEWDGDPTKTGAFWKRGHPTFNELVPLPRGGRRSLLAPAGSNCYTPCRSGSSFWRRRGVCYTPIFVSALSGSSWGYSAQSMSTSADAVGRVAPSAGACQYAHSMRAVSRKIIPEIGPKCRHLNSLFVMQPGRTAVQPPRANCR</sequence>
<accession>A0A812BZX5</accession>
<evidence type="ECO:0000313" key="3">
    <source>
        <dbReference type="Proteomes" id="UP000597762"/>
    </source>
</evidence>
<dbReference type="EMBL" id="CAHIKZ030000989">
    <property type="protein sequence ID" value="CAE1248040.1"/>
    <property type="molecule type" value="Genomic_DNA"/>
</dbReference>